<name>V4BBQ4_LOTGI</name>
<evidence type="ECO:0000313" key="2">
    <source>
        <dbReference type="Proteomes" id="UP000030746"/>
    </source>
</evidence>
<organism evidence="1 2">
    <name type="scientific">Lottia gigantea</name>
    <name type="common">Giant owl limpet</name>
    <dbReference type="NCBI Taxonomy" id="225164"/>
    <lineage>
        <taxon>Eukaryota</taxon>
        <taxon>Metazoa</taxon>
        <taxon>Spiralia</taxon>
        <taxon>Lophotrochozoa</taxon>
        <taxon>Mollusca</taxon>
        <taxon>Gastropoda</taxon>
        <taxon>Patellogastropoda</taxon>
        <taxon>Lottioidea</taxon>
        <taxon>Lottiidae</taxon>
        <taxon>Lottia</taxon>
    </lineage>
</organism>
<keyword evidence="2" id="KW-1185">Reference proteome</keyword>
<dbReference type="OrthoDB" id="5985829at2759"/>
<dbReference type="EMBL" id="KB200010">
    <property type="protein sequence ID" value="ESP03492.1"/>
    <property type="molecule type" value="Genomic_DNA"/>
</dbReference>
<gene>
    <name evidence="1" type="ORF">LOTGIDRAFT_137344</name>
</gene>
<sequence>LFLRNLPAAKMTKYIVFEANLLELFDRCRVCMTPCSGNINSISFRFILKISYVCLACKFSFKWFSQPFVGGKPAGNLSMSSAILLFGSIPSEVLRMYNFMNISCISMSTYMNHQKYFIFPALGHVWFNYQQNYVRDIIQSGRGVVLGGGGRCDTPGHCAKYGSYNMIDLDERTVADIQLRVQANQIIISGLVRSVKFFCHHDIPIKKIIRDGHKMIAKWIRETTHHLDVWHVAKGLKKKLAKLSIEKDCNDPQPWIKSIVNHLYCSVASSTGQDQDVIVAKWYSILNHIINVHDRHGDEFPACQHGPLEGRERHKKWLKPGTKVYAKLQGIVCHCQMKKNVVTLSPGKQTSALEWYHSVINHFAPKMIGFSYHGMLPQLWLAALHFNENSQRKQAVTKDGRARYKIVYPKFKKGDYSVRRILVDCTYGK</sequence>
<dbReference type="CTD" id="20233901"/>
<accession>V4BBQ4</accession>
<proteinExistence type="predicted"/>
<dbReference type="RefSeq" id="XP_009045872.1">
    <property type="nucleotide sequence ID" value="XM_009047624.1"/>
</dbReference>
<evidence type="ECO:0000313" key="1">
    <source>
        <dbReference type="EMBL" id="ESP03492.1"/>
    </source>
</evidence>
<protein>
    <submittedName>
        <fullName evidence="1">Uncharacterized protein</fullName>
    </submittedName>
</protein>
<dbReference type="PANTHER" id="PTHR31751:SF42">
    <property type="entry name" value="PROTEIN CBG10204"/>
    <property type="match status" value="1"/>
</dbReference>
<reference evidence="1 2" key="1">
    <citation type="journal article" date="2013" name="Nature">
        <title>Insights into bilaterian evolution from three spiralian genomes.</title>
        <authorList>
            <person name="Simakov O."/>
            <person name="Marletaz F."/>
            <person name="Cho S.J."/>
            <person name="Edsinger-Gonzales E."/>
            <person name="Havlak P."/>
            <person name="Hellsten U."/>
            <person name="Kuo D.H."/>
            <person name="Larsson T."/>
            <person name="Lv J."/>
            <person name="Arendt D."/>
            <person name="Savage R."/>
            <person name="Osoegawa K."/>
            <person name="de Jong P."/>
            <person name="Grimwood J."/>
            <person name="Chapman J.A."/>
            <person name="Shapiro H."/>
            <person name="Aerts A."/>
            <person name="Otillar R.P."/>
            <person name="Terry A.Y."/>
            <person name="Boore J.L."/>
            <person name="Grigoriev I.V."/>
            <person name="Lindberg D.R."/>
            <person name="Seaver E.C."/>
            <person name="Weisblat D.A."/>
            <person name="Putnam N.H."/>
            <person name="Rokhsar D.S."/>
        </authorList>
    </citation>
    <scope>NUCLEOTIDE SEQUENCE [LARGE SCALE GENOMIC DNA]</scope>
</reference>
<dbReference type="GeneID" id="20233901"/>
<dbReference type="Proteomes" id="UP000030746">
    <property type="component" value="Unassembled WGS sequence"/>
</dbReference>
<dbReference type="KEGG" id="lgi:LOTGIDRAFT_137344"/>
<feature type="non-terminal residue" evidence="1">
    <location>
        <position position="1"/>
    </location>
</feature>
<dbReference type="OMA" id="CIFGCEG"/>
<dbReference type="AlphaFoldDB" id="V4BBQ4"/>
<dbReference type="HOGENOM" id="CLU_024040_1_0_1"/>
<dbReference type="PANTHER" id="PTHR31751">
    <property type="entry name" value="SI:CH211-108C17.2-RELATED-RELATED"/>
    <property type="match status" value="1"/>
</dbReference>